<keyword evidence="2 5" id="KW-0409">Iron storage</keyword>
<evidence type="ECO:0000256" key="4">
    <source>
        <dbReference type="ARBA" id="ARBA00023004"/>
    </source>
</evidence>
<dbReference type="InterPro" id="IPR012347">
    <property type="entry name" value="Ferritin-like"/>
</dbReference>
<protein>
    <recommendedName>
        <fullName evidence="5">Ferritin</fullName>
        <ecNumber evidence="5">1.16.3.1</ecNumber>
    </recommendedName>
</protein>
<dbReference type="PROSITE" id="PS50905">
    <property type="entry name" value="FERRITIN_LIKE"/>
    <property type="match status" value="1"/>
</dbReference>
<evidence type="ECO:0000256" key="1">
    <source>
        <dbReference type="ARBA" id="ARBA00007513"/>
    </source>
</evidence>
<gene>
    <name evidence="7" type="ORF">LAZ67_1000393</name>
</gene>
<name>A0ABY6JUP9_9ARAC</name>
<dbReference type="Proteomes" id="UP001235939">
    <property type="component" value="Chromosome 01"/>
</dbReference>
<dbReference type="InterPro" id="IPR009078">
    <property type="entry name" value="Ferritin-like_SF"/>
</dbReference>
<keyword evidence="8" id="KW-1185">Reference proteome</keyword>
<dbReference type="PROSITE" id="PS00204">
    <property type="entry name" value="FERRITIN_2"/>
    <property type="match status" value="1"/>
</dbReference>
<reference evidence="7 8" key="1">
    <citation type="submission" date="2022-01" db="EMBL/GenBank/DDBJ databases">
        <title>A chromosomal length assembly of Cordylochernes scorpioides.</title>
        <authorList>
            <person name="Zeh D."/>
            <person name="Zeh J."/>
        </authorList>
    </citation>
    <scope>NUCLEOTIDE SEQUENCE [LARGE SCALE GENOMIC DNA]</scope>
    <source>
        <strain evidence="7">IN4F17</strain>
        <tissue evidence="7">Whole Body</tissue>
    </source>
</reference>
<evidence type="ECO:0000259" key="6">
    <source>
        <dbReference type="PROSITE" id="PS50905"/>
    </source>
</evidence>
<evidence type="ECO:0000313" key="7">
    <source>
        <dbReference type="EMBL" id="UYV60201.1"/>
    </source>
</evidence>
<proteinExistence type="inferred from homology"/>
<evidence type="ECO:0000256" key="2">
    <source>
        <dbReference type="ARBA" id="ARBA00022434"/>
    </source>
</evidence>
<dbReference type="Gene3D" id="1.20.1260.10">
    <property type="match status" value="1"/>
</dbReference>
<dbReference type="InterPro" id="IPR009040">
    <property type="entry name" value="Ferritin-like_diiron"/>
</dbReference>
<keyword evidence="4 5" id="KW-0408">Iron</keyword>
<dbReference type="SUPFAM" id="SSF47240">
    <property type="entry name" value="Ferritin-like"/>
    <property type="match status" value="1"/>
</dbReference>
<evidence type="ECO:0000256" key="3">
    <source>
        <dbReference type="ARBA" id="ARBA00022723"/>
    </source>
</evidence>
<dbReference type="CDD" id="cd01056">
    <property type="entry name" value="Euk_Ferritin"/>
    <property type="match status" value="1"/>
</dbReference>
<dbReference type="InterPro" id="IPR008331">
    <property type="entry name" value="Ferritin_DPS_dom"/>
</dbReference>
<comment type="catalytic activity">
    <reaction evidence="5">
        <text>4 Fe(2+) + O2 + 4 H(+) = 4 Fe(3+) + 2 H2O</text>
        <dbReference type="Rhea" id="RHEA:11148"/>
        <dbReference type="ChEBI" id="CHEBI:15377"/>
        <dbReference type="ChEBI" id="CHEBI:15378"/>
        <dbReference type="ChEBI" id="CHEBI:15379"/>
        <dbReference type="ChEBI" id="CHEBI:29033"/>
        <dbReference type="ChEBI" id="CHEBI:29034"/>
        <dbReference type="EC" id="1.16.3.1"/>
    </reaction>
</comment>
<evidence type="ECO:0000256" key="5">
    <source>
        <dbReference type="RuleBase" id="RU361145"/>
    </source>
</evidence>
<comment type="function">
    <text evidence="5">Stores iron in a soluble, non-toxic, readily available form. Important for iron homeostasis. Iron is taken up in the ferrous form and deposited as ferric hydroxides after oxidation.</text>
</comment>
<dbReference type="EMBL" id="CP092863">
    <property type="protein sequence ID" value="UYV60201.1"/>
    <property type="molecule type" value="Genomic_DNA"/>
</dbReference>
<evidence type="ECO:0000313" key="8">
    <source>
        <dbReference type="Proteomes" id="UP001235939"/>
    </source>
</evidence>
<sequence length="181" mass="20819">MGAAWRTAARQNYPAECEDGVNRQIQAELYASYSYLAMAQYFDRDDVGLQGYQDYFQKMSLEEFEHAQDFVRYQNRRGGRVKLWDIKASEKMEWDGPLDAMKDALELEKSVNQKLLNLHFVASEKGDAQLCDFLEANYLTEQVEAIKSISDHMARLRQAGPGLGEVWMDHRTDSRPDNGGH</sequence>
<dbReference type="InterPro" id="IPR014034">
    <property type="entry name" value="Ferritin_CS"/>
</dbReference>
<organism evidence="7 8">
    <name type="scientific">Cordylochernes scorpioides</name>
    <dbReference type="NCBI Taxonomy" id="51811"/>
    <lineage>
        <taxon>Eukaryota</taxon>
        <taxon>Metazoa</taxon>
        <taxon>Ecdysozoa</taxon>
        <taxon>Arthropoda</taxon>
        <taxon>Chelicerata</taxon>
        <taxon>Arachnida</taxon>
        <taxon>Pseudoscorpiones</taxon>
        <taxon>Cheliferoidea</taxon>
        <taxon>Chernetidae</taxon>
        <taxon>Cordylochernes</taxon>
    </lineage>
</organism>
<dbReference type="EC" id="1.16.3.1" evidence="5"/>
<keyword evidence="3 5" id="KW-0479">Metal-binding</keyword>
<keyword evidence="5" id="KW-0560">Oxidoreductase</keyword>
<feature type="domain" description="Ferritin-like diiron" evidence="6">
    <location>
        <begin position="11"/>
        <end position="160"/>
    </location>
</feature>
<dbReference type="PANTHER" id="PTHR11431:SF75">
    <property type="entry name" value="FERRITIN"/>
    <property type="match status" value="1"/>
</dbReference>
<dbReference type="Pfam" id="PF00210">
    <property type="entry name" value="Ferritin"/>
    <property type="match status" value="1"/>
</dbReference>
<accession>A0ABY6JUP9</accession>
<dbReference type="PANTHER" id="PTHR11431">
    <property type="entry name" value="FERRITIN"/>
    <property type="match status" value="1"/>
</dbReference>
<comment type="similarity">
    <text evidence="1 5">Belongs to the ferritin family.</text>
</comment>
<dbReference type="InterPro" id="IPR001519">
    <property type="entry name" value="Ferritin"/>
</dbReference>